<evidence type="ECO:0000256" key="11">
    <source>
        <dbReference type="ARBA" id="ARBA00048679"/>
    </source>
</evidence>
<dbReference type="PANTHER" id="PTHR24349">
    <property type="entry name" value="SERINE/THREONINE-PROTEIN KINASE"/>
    <property type="match status" value="1"/>
</dbReference>
<dbReference type="InterPro" id="IPR000719">
    <property type="entry name" value="Prot_kinase_dom"/>
</dbReference>
<evidence type="ECO:0000256" key="3">
    <source>
        <dbReference type="ARBA" id="ARBA00022527"/>
    </source>
</evidence>
<dbReference type="PROSITE" id="PS00108">
    <property type="entry name" value="PROTEIN_KINASE_ST"/>
    <property type="match status" value="1"/>
</dbReference>
<feature type="domain" description="EF-hand" evidence="16">
    <location>
        <begin position="616"/>
        <end position="651"/>
    </location>
</feature>
<comment type="caution">
    <text evidence="17">The sequence shown here is derived from an EMBL/GenBank/DDBJ whole genome shotgun (WGS) entry which is preliminary data.</text>
</comment>
<dbReference type="InterPro" id="IPR002048">
    <property type="entry name" value="EF_hand_dom"/>
</dbReference>
<evidence type="ECO:0000259" key="16">
    <source>
        <dbReference type="PROSITE" id="PS50222"/>
    </source>
</evidence>
<sequence length="720" mass="82343">MFNRTEFNIFISVYWLTFAEPNLKLTEFSNLPDVYPTLLVSEHCCRSKSQKQLKPFDRFGEEKGRMGGGMETNKNKFIEDWGSARENLEHNFRWTRRNFALIGIFGIALPIIVYKGIVKDFHMQDEDAGRPHRKKKNDPMGSCVSSPLKGSPFGKRPVRRRNNSHSKTSSSNPKFVSSTNLSRRLLFQPPSRVLPEPIGDGILLKYELGKELGRGEFGVTHECIEITTRKRFACKRISKEKLRTEIDVEDVRREVEIMSCLPKHPNIVTFKEAFEDEDAVYLVMEICEGGELFDRIVARGHYTERAAASVTKTILEVVKVCHEHGVIHRDLKPENFLFSNGTETAQLKAIDFGLSINFKHGQRFNEIVGSPYYMAPEVLRRDYGPEIDVWSAGVILYILLCGVPPFWAETEEGIAHAIVRGHIDFERDPWPKVSKEAKQLVKSMLDANPYSRLTVQEVLEHPWIQNAERAPNVNLGDNVRTNIQQFVLMNRFKKKVLRIVADNLPNEEIAAIVQMFETMDTDKNGHLTFEELRDGLKNLGQVCPDGDVKMLMDAADTDGNGMLSCEEFVTLSIHLKRIGCDEHLQEAFKYFDKNGNGFIELDELKEALFDDKLGQGSDQWIKDIFFDVDLNKDGRISFDEFKAMMKSGTDWKMASRQYSRALLNALSMKMFKEDFGDSAPKSQSMEFPIARKRAKILDSPKNKSMELGLSKTYKPSGLRY</sequence>
<dbReference type="SMART" id="SM00054">
    <property type="entry name" value="EFh"/>
    <property type="match status" value="4"/>
</dbReference>
<dbReference type="EMBL" id="JADBGQ010000003">
    <property type="protein sequence ID" value="KAG5404101.1"/>
    <property type="molecule type" value="Genomic_DNA"/>
</dbReference>
<evidence type="ECO:0000256" key="14">
    <source>
        <dbReference type="SAM" id="Phobius"/>
    </source>
</evidence>
<keyword evidence="7" id="KW-0418">Kinase</keyword>
<feature type="transmembrane region" description="Helical" evidence="14">
    <location>
        <begin position="99"/>
        <end position="117"/>
    </location>
</feature>
<protein>
    <recommendedName>
        <fullName evidence="2">non-specific serine/threonine protein kinase</fullName>
        <ecNumber evidence="2">2.7.11.1</ecNumber>
    </recommendedName>
</protein>
<proteinExistence type="inferred from homology"/>
<evidence type="ECO:0000256" key="13">
    <source>
        <dbReference type="SAM" id="MobiDB-lite"/>
    </source>
</evidence>
<name>A0ABQ7MZJ8_BRACM</name>
<keyword evidence="14" id="KW-0812">Transmembrane</keyword>
<dbReference type="Gene3D" id="1.10.510.10">
    <property type="entry name" value="Transferase(Phosphotransferase) domain 1"/>
    <property type="match status" value="1"/>
</dbReference>
<dbReference type="Gene3D" id="3.30.200.20">
    <property type="entry name" value="Phosphorylase Kinase, domain 1"/>
    <property type="match status" value="1"/>
</dbReference>
<comment type="catalytic activity">
    <reaction evidence="10">
        <text>L-threonyl-[protein] + ATP = O-phospho-L-threonyl-[protein] + ADP + H(+)</text>
        <dbReference type="Rhea" id="RHEA:46608"/>
        <dbReference type="Rhea" id="RHEA-COMP:11060"/>
        <dbReference type="Rhea" id="RHEA-COMP:11605"/>
        <dbReference type="ChEBI" id="CHEBI:15378"/>
        <dbReference type="ChEBI" id="CHEBI:30013"/>
        <dbReference type="ChEBI" id="CHEBI:30616"/>
        <dbReference type="ChEBI" id="CHEBI:61977"/>
        <dbReference type="ChEBI" id="CHEBI:456216"/>
        <dbReference type="EC" id="2.7.11.1"/>
    </reaction>
</comment>
<comment type="catalytic activity">
    <reaction evidence="11">
        <text>L-seryl-[protein] + ATP = O-phospho-L-seryl-[protein] + ADP + H(+)</text>
        <dbReference type="Rhea" id="RHEA:17989"/>
        <dbReference type="Rhea" id="RHEA-COMP:9863"/>
        <dbReference type="Rhea" id="RHEA-COMP:11604"/>
        <dbReference type="ChEBI" id="CHEBI:15378"/>
        <dbReference type="ChEBI" id="CHEBI:29999"/>
        <dbReference type="ChEBI" id="CHEBI:30616"/>
        <dbReference type="ChEBI" id="CHEBI:83421"/>
        <dbReference type="ChEBI" id="CHEBI:456216"/>
        <dbReference type="EC" id="2.7.11.1"/>
    </reaction>
</comment>
<dbReference type="PROSITE" id="PS50222">
    <property type="entry name" value="EF_HAND_2"/>
    <property type="match status" value="4"/>
</dbReference>
<dbReference type="InterPro" id="IPR008271">
    <property type="entry name" value="Ser/Thr_kinase_AS"/>
</dbReference>
<dbReference type="InterPro" id="IPR011992">
    <property type="entry name" value="EF-hand-dom_pair"/>
</dbReference>
<dbReference type="SUPFAM" id="SSF56112">
    <property type="entry name" value="Protein kinase-like (PK-like)"/>
    <property type="match status" value="1"/>
</dbReference>
<accession>A0ABQ7MZJ8</accession>
<feature type="domain" description="EF-hand" evidence="16">
    <location>
        <begin position="579"/>
        <end position="614"/>
    </location>
</feature>
<dbReference type="Pfam" id="PF00069">
    <property type="entry name" value="Pkinase"/>
    <property type="match status" value="1"/>
</dbReference>
<feature type="region of interest" description="Disordered" evidence="13">
    <location>
        <begin position="126"/>
        <end position="177"/>
    </location>
</feature>
<feature type="domain" description="Protein kinase" evidence="15">
    <location>
        <begin position="206"/>
        <end position="464"/>
    </location>
</feature>
<keyword evidence="18" id="KW-1185">Reference proteome</keyword>
<evidence type="ECO:0000313" key="18">
    <source>
        <dbReference type="Proteomes" id="UP000823674"/>
    </source>
</evidence>
<feature type="binding site" evidence="12">
    <location>
        <position position="235"/>
    </location>
    <ligand>
        <name>ATP</name>
        <dbReference type="ChEBI" id="CHEBI:30616"/>
    </ligand>
</feature>
<evidence type="ECO:0000259" key="15">
    <source>
        <dbReference type="PROSITE" id="PS50011"/>
    </source>
</evidence>
<evidence type="ECO:0000256" key="1">
    <source>
        <dbReference type="ARBA" id="ARBA00005354"/>
    </source>
</evidence>
<dbReference type="PROSITE" id="PS50011">
    <property type="entry name" value="PROTEIN_KINASE_DOM"/>
    <property type="match status" value="1"/>
</dbReference>
<dbReference type="PROSITE" id="PS00018">
    <property type="entry name" value="EF_HAND_1"/>
    <property type="match status" value="4"/>
</dbReference>
<reference evidence="17 18" key="1">
    <citation type="submission" date="2021-03" db="EMBL/GenBank/DDBJ databases">
        <authorList>
            <person name="King G.J."/>
            <person name="Bancroft I."/>
            <person name="Baten A."/>
            <person name="Bloomfield J."/>
            <person name="Borpatragohain P."/>
            <person name="He Z."/>
            <person name="Irish N."/>
            <person name="Irwin J."/>
            <person name="Liu K."/>
            <person name="Mauleon R.P."/>
            <person name="Moore J."/>
            <person name="Morris R."/>
            <person name="Ostergaard L."/>
            <person name="Wang B."/>
            <person name="Wells R."/>
        </authorList>
    </citation>
    <scope>NUCLEOTIDE SEQUENCE [LARGE SCALE GENOMIC DNA]</scope>
    <source>
        <strain evidence="17">R-o-18</strain>
        <tissue evidence="17">Leaf</tissue>
    </source>
</reference>
<dbReference type="Gene3D" id="1.10.238.10">
    <property type="entry name" value="EF-hand"/>
    <property type="match status" value="1"/>
</dbReference>
<dbReference type="PROSITE" id="PS00107">
    <property type="entry name" value="PROTEIN_KINASE_ATP"/>
    <property type="match status" value="1"/>
</dbReference>
<evidence type="ECO:0000256" key="2">
    <source>
        <dbReference type="ARBA" id="ARBA00012513"/>
    </source>
</evidence>
<evidence type="ECO:0000256" key="10">
    <source>
        <dbReference type="ARBA" id="ARBA00047899"/>
    </source>
</evidence>
<keyword evidence="5" id="KW-0808">Transferase</keyword>
<feature type="compositionally biased region" description="Polar residues" evidence="13">
    <location>
        <begin position="165"/>
        <end position="177"/>
    </location>
</feature>
<dbReference type="CDD" id="cd00051">
    <property type="entry name" value="EFh"/>
    <property type="match status" value="1"/>
</dbReference>
<keyword evidence="9 12" id="KW-0067">ATP-binding</keyword>
<feature type="domain" description="EF-hand" evidence="16">
    <location>
        <begin position="507"/>
        <end position="542"/>
    </location>
</feature>
<evidence type="ECO:0000256" key="4">
    <source>
        <dbReference type="ARBA" id="ARBA00022553"/>
    </source>
</evidence>
<dbReference type="InterPro" id="IPR050205">
    <property type="entry name" value="CDPK_Ser/Thr_kinases"/>
</dbReference>
<evidence type="ECO:0000256" key="9">
    <source>
        <dbReference type="ARBA" id="ARBA00022840"/>
    </source>
</evidence>
<evidence type="ECO:0000256" key="6">
    <source>
        <dbReference type="ARBA" id="ARBA00022741"/>
    </source>
</evidence>
<evidence type="ECO:0000256" key="8">
    <source>
        <dbReference type="ARBA" id="ARBA00022837"/>
    </source>
</evidence>
<dbReference type="InterPro" id="IPR011009">
    <property type="entry name" value="Kinase-like_dom_sf"/>
</dbReference>
<evidence type="ECO:0000313" key="17">
    <source>
        <dbReference type="EMBL" id="KAG5404101.1"/>
    </source>
</evidence>
<gene>
    <name evidence="17" type="primary">A03p018140.1_BraROA</name>
    <name evidence="17" type="ORF">IGI04_010220</name>
</gene>
<dbReference type="InterPro" id="IPR017441">
    <property type="entry name" value="Protein_kinase_ATP_BS"/>
</dbReference>
<dbReference type="CDD" id="cd05117">
    <property type="entry name" value="STKc_CAMK"/>
    <property type="match status" value="1"/>
</dbReference>
<keyword evidence="14" id="KW-1133">Transmembrane helix</keyword>
<evidence type="ECO:0000256" key="5">
    <source>
        <dbReference type="ARBA" id="ARBA00022679"/>
    </source>
</evidence>
<keyword evidence="14" id="KW-0472">Membrane</keyword>
<feature type="domain" description="EF-hand" evidence="16">
    <location>
        <begin position="543"/>
        <end position="578"/>
    </location>
</feature>
<keyword evidence="6 12" id="KW-0547">Nucleotide-binding</keyword>
<dbReference type="Proteomes" id="UP000823674">
    <property type="component" value="Chromosome A03"/>
</dbReference>
<organism evidence="17 18">
    <name type="scientific">Brassica rapa subsp. trilocularis</name>
    <dbReference type="NCBI Taxonomy" id="1813537"/>
    <lineage>
        <taxon>Eukaryota</taxon>
        <taxon>Viridiplantae</taxon>
        <taxon>Streptophyta</taxon>
        <taxon>Embryophyta</taxon>
        <taxon>Tracheophyta</taxon>
        <taxon>Spermatophyta</taxon>
        <taxon>Magnoliopsida</taxon>
        <taxon>eudicotyledons</taxon>
        <taxon>Gunneridae</taxon>
        <taxon>Pentapetalae</taxon>
        <taxon>rosids</taxon>
        <taxon>malvids</taxon>
        <taxon>Brassicales</taxon>
        <taxon>Brassicaceae</taxon>
        <taxon>Brassiceae</taxon>
        <taxon>Brassica</taxon>
    </lineage>
</organism>
<keyword evidence="3" id="KW-0723">Serine/threonine-protein kinase</keyword>
<keyword evidence="8" id="KW-0106">Calcium</keyword>
<evidence type="ECO:0000256" key="7">
    <source>
        <dbReference type="ARBA" id="ARBA00022777"/>
    </source>
</evidence>
<dbReference type="Pfam" id="PF13499">
    <property type="entry name" value="EF-hand_7"/>
    <property type="match status" value="2"/>
</dbReference>
<evidence type="ECO:0000256" key="12">
    <source>
        <dbReference type="PROSITE-ProRule" id="PRU10141"/>
    </source>
</evidence>
<dbReference type="EC" id="2.7.11.1" evidence="2"/>
<keyword evidence="4" id="KW-0597">Phosphoprotein</keyword>
<dbReference type="SMART" id="SM00220">
    <property type="entry name" value="S_TKc"/>
    <property type="match status" value="1"/>
</dbReference>
<dbReference type="InterPro" id="IPR018247">
    <property type="entry name" value="EF_Hand_1_Ca_BS"/>
</dbReference>
<dbReference type="SUPFAM" id="SSF47473">
    <property type="entry name" value="EF-hand"/>
    <property type="match status" value="1"/>
</dbReference>
<comment type="similarity">
    <text evidence="1">Belongs to the protein kinase superfamily. CAMK Ser/Thr protein kinase family. CaMK subfamily.</text>
</comment>